<dbReference type="AlphaFoldDB" id="A0A1E1EYH2"/>
<dbReference type="NCBIfam" id="TIGR03954">
    <property type="entry name" value="integ_memb_HG"/>
    <property type="match status" value="1"/>
</dbReference>
<sequence>MPGPPSVEALSVMFELFRKVALVEGITTLALFLVAMPLKYLAGWPALVPPFGWIHGIAFIAYVVAMPLALPTRRGVGLLGWLRTLIAAFLPFGTFISESWLRRLRPRGSRGAISRPGRGGR</sequence>
<feature type="domain" description="DUF3817" evidence="6">
    <location>
        <begin position="15"/>
        <end position="103"/>
    </location>
</feature>
<keyword evidence="2" id="KW-1003">Cell membrane</keyword>
<protein>
    <recommendedName>
        <fullName evidence="6">DUF3817 domain-containing protein</fullName>
    </recommendedName>
</protein>
<dbReference type="Pfam" id="PF12823">
    <property type="entry name" value="DUF3817"/>
    <property type="match status" value="1"/>
</dbReference>
<proteinExistence type="predicted"/>
<evidence type="ECO:0000259" key="6">
    <source>
        <dbReference type="Pfam" id="PF12823"/>
    </source>
</evidence>
<reference evidence="7 8" key="1">
    <citation type="submission" date="2016-10" db="EMBL/GenBank/DDBJ databases">
        <title>Complete Genome Sequence of the Nonylphenol-Degrading Bacterium Sphingobium cloacae JCM 10874T.</title>
        <authorList>
            <person name="Ootsuka M."/>
            <person name="Nishizawa T."/>
            <person name="Ohta H."/>
        </authorList>
    </citation>
    <scope>NUCLEOTIDE SEQUENCE [LARGE SCALE GENOMIC DNA]</scope>
    <source>
        <strain evidence="7 8">JCM 10874</strain>
    </source>
</reference>
<dbReference type="GO" id="GO:0005886">
    <property type="term" value="C:plasma membrane"/>
    <property type="evidence" value="ECO:0007669"/>
    <property type="project" value="UniProtKB-SubCell"/>
</dbReference>
<dbReference type="EMBL" id="AP017655">
    <property type="protein sequence ID" value="BAV63315.1"/>
    <property type="molecule type" value="Genomic_DNA"/>
</dbReference>
<keyword evidence="5" id="KW-0472">Membrane</keyword>
<evidence type="ECO:0000256" key="3">
    <source>
        <dbReference type="ARBA" id="ARBA00022692"/>
    </source>
</evidence>
<dbReference type="Proteomes" id="UP000218272">
    <property type="component" value="Chromosome SCLO_1"/>
</dbReference>
<evidence type="ECO:0000256" key="4">
    <source>
        <dbReference type="ARBA" id="ARBA00022989"/>
    </source>
</evidence>
<accession>A0A1E1EYH2</accession>
<evidence type="ECO:0000256" key="2">
    <source>
        <dbReference type="ARBA" id="ARBA00022475"/>
    </source>
</evidence>
<dbReference type="InterPro" id="IPR023845">
    <property type="entry name" value="DUF3817_TM"/>
</dbReference>
<keyword evidence="8" id="KW-1185">Reference proteome</keyword>
<organism evidence="7 8">
    <name type="scientific">Sphingobium cloacae</name>
    <dbReference type="NCBI Taxonomy" id="120107"/>
    <lineage>
        <taxon>Bacteria</taxon>
        <taxon>Pseudomonadati</taxon>
        <taxon>Pseudomonadota</taxon>
        <taxon>Alphaproteobacteria</taxon>
        <taxon>Sphingomonadales</taxon>
        <taxon>Sphingomonadaceae</taxon>
        <taxon>Sphingobium</taxon>
    </lineage>
</organism>
<evidence type="ECO:0000256" key="5">
    <source>
        <dbReference type="ARBA" id="ARBA00023136"/>
    </source>
</evidence>
<gene>
    <name evidence="7" type="ORF">SCLO_1002750</name>
</gene>
<dbReference type="KEGG" id="sclo:SCLO_1002750"/>
<evidence type="ECO:0000313" key="8">
    <source>
        <dbReference type="Proteomes" id="UP000218272"/>
    </source>
</evidence>
<dbReference type="PANTHER" id="PTHR40077:SF1">
    <property type="entry name" value="MEMBRANE PROTEIN"/>
    <property type="match status" value="1"/>
</dbReference>
<name>A0A1E1EYH2_9SPHN</name>
<keyword evidence="4" id="KW-1133">Transmembrane helix</keyword>
<evidence type="ECO:0000256" key="1">
    <source>
        <dbReference type="ARBA" id="ARBA00004651"/>
    </source>
</evidence>
<evidence type="ECO:0000313" key="7">
    <source>
        <dbReference type="EMBL" id="BAV63315.1"/>
    </source>
</evidence>
<comment type="subcellular location">
    <subcellularLocation>
        <location evidence="1">Cell membrane</location>
        <topology evidence="1">Multi-pass membrane protein</topology>
    </subcellularLocation>
</comment>
<dbReference type="PANTHER" id="PTHR40077">
    <property type="entry name" value="MEMBRANE PROTEIN-RELATED"/>
    <property type="match status" value="1"/>
</dbReference>
<keyword evidence="3" id="KW-0812">Transmembrane</keyword>